<name>A0AC35U8X8_9BILA</name>
<dbReference type="Proteomes" id="UP000095286">
    <property type="component" value="Unplaced"/>
</dbReference>
<dbReference type="WBParaSite" id="RSKR_0000835200.1">
    <property type="protein sequence ID" value="RSKR_0000835200.1"/>
    <property type="gene ID" value="RSKR_0000835200"/>
</dbReference>
<reference evidence="2" key="1">
    <citation type="submission" date="2016-11" db="UniProtKB">
        <authorList>
            <consortium name="WormBaseParasite"/>
        </authorList>
    </citation>
    <scope>IDENTIFICATION</scope>
    <source>
        <strain evidence="2">KR3021</strain>
    </source>
</reference>
<protein>
    <submittedName>
        <fullName evidence="2">Transthyretin-like family protein</fullName>
    </submittedName>
</protein>
<accession>A0AC35U8X8</accession>
<sequence>MFLSLKRVNIFKSAIIVLIYITSNAWAFRTQSVGIKGILMCGDSPANNVHVKLSDKDGGPNQDDLLDSAYTDLGGSFTLSGHSSELSNIDPEIQIYHDCLDFGRPCQREWIIRIPEKYISSGRTPEKYMDLGILNLEIQLEHEDKECKH</sequence>
<evidence type="ECO:0000313" key="2">
    <source>
        <dbReference type="WBParaSite" id="RSKR_0000835200.1"/>
    </source>
</evidence>
<evidence type="ECO:0000313" key="1">
    <source>
        <dbReference type="Proteomes" id="UP000095286"/>
    </source>
</evidence>
<organism evidence="1 2">
    <name type="scientific">Rhabditophanes sp. KR3021</name>
    <dbReference type="NCBI Taxonomy" id="114890"/>
    <lineage>
        <taxon>Eukaryota</taxon>
        <taxon>Metazoa</taxon>
        <taxon>Ecdysozoa</taxon>
        <taxon>Nematoda</taxon>
        <taxon>Chromadorea</taxon>
        <taxon>Rhabditida</taxon>
        <taxon>Tylenchina</taxon>
        <taxon>Panagrolaimomorpha</taxon>
        <taxon>Strongyloidoidea</taxon>
        <taxon>Alloionematidae</taxon>
        <taxon>Rhabditophanes</taxon>
    </lineage>
</organism>
<proteinExistence type="predicted"/>